<organism evidence="3 4">
    <name type="scientific">Leifsonia stereocauli</name>
    <dbReference type="NCBI Taxonomy" id="3134136"/>
    <lineage>
        <taxon>Bacteria</taxon>
        <taxon>Bacillati</taxon>
        <taxon>Actinomycetota</taxon>
        <taxon>Actinomycetes</taxon>
        <taxon>Micrococcales</taxon>
        <taxon>Microbacteriaceae</taxon>
        <taxon>Leifsonia</taxon>
    </lineage>
</organism>
<evidence type="ECO:0000259" key="2">
    <source>
        <dbReference type="Pfam" id="PF08327"/>
    </source>
</evidence>
<proteinExistence type="inferred from homology"/>
<dbReference type="SUPFAM" id="SSF55961">
    <property type="entry name" value="Bet v1-like"/>
    <property type="match status" value="1"/>
</dbReference>
<dbReference type="Pfam" id="PF08327">
    <property type="entry name" value="AHSA1"/>
    <property type="match status" value="1"/>
</dbReference>
<dbReference type="RefSeq" id="WP_342115728.1">
    <property type="nucleotide sequence ID" value="NZ_JBCAUN010000003.1"/>
</dbReference>
<dbReference type="Proteomes" id="UP001425155">
    <property type="component" value="Unassembled WGS sequence"/>
</dbReference>
<dbReference type="InterPro" id="IPR023393">
    <property type="entry name" value="START-like_dom_sf"/>
</dbReference>
<feature type="domain" description="Activator of Hsp90 ATPase homologue 1/2-like C-terminal" evidence="2">
    <location>
        <begin position="26"/>
        <end position="158"/>
    </location>
</feature>
<evidence type="ECO:0000313" key="4">
    <source>
        <dbReference type="Proteomes" id="UP001425155"/>
    </source>
</evidence>
<dbReference type="InterPro" id="IPR013538">
    <property type="entry name" value="ASHA1/2-like_C"/>
</dbReference>
<comment type="caution">
    <text evidence="3">The sequence shown here is derived from an EMBL/GenBank/DDBJ whole genome shotgun (WGS) entry which is preliminary data.</text>
</comment>
<evidence type="ECO:0000313" key="3">
    <source>
        <dbReference type="EMBL" id="MEN1947957.1"/>
    </source>
</evidence>
<sequence>MSTTTNALTVTAPEGVQYVDFVREFDYPVEAVFNAHRDPALVAQWLGPRDLEMEIEEYDFRTGGRYRYVHGRGDEKYGFNGVFHVVRENEFAVQTFEFEGYPDVVALDSMRFIDLGNGRTRLEGHSVYPTQEARDGMVASGMEHGMREGYERLEELLG</sequence>
<evidence type="ECO:0000256" key="1">
    <source>
        <dbReference type="ARBA" id="ARBA00006817"/>
    </source>
</evidence>
<reference evidence="3 4" key="1">
    <citation type="submission" date="2024-03" db="EMBL/GenBank/DDBJ databases">
        <title>YIM 134122 draft genome.</title>
        <authorList>
            <person name="Zuo S."/>
            <person name="Xiong L."/>
        </authorList>
    </citation>
    <scope>NUCLEOTIDE SEQUENCE [LARGE SCALE GENOMIC DNA]</scope>
    <source>
        <strain evidence="3 4">YIM 134122</strain>
    </source>
</reference>
<dbReference type="CDD" id="cd07826">
    <property type="entry name" value="SRPBCC_CalC_Aha1-like_9"/>
    <property type="match status" value="1"/>
</dbReference>
<dbReference type="EMBL" id="JBCLVG010000003">
    <property type="protein sequence ID" value="MEN1947957.1"/>
    <property type="molecule type" value="Genomic_DNA"/>
</dbReference>
<name>A0ABU9W7H0_9MICO</name>
<dbReference type="Gene3D" id="3.30.530.20">
    <property type="match status" value="1"/>
</dbReference>
<accession>A0ABU9W7H0</accession>
<gene>
    <name evidence="3" type="ORF">WJX64_15470</name>
</gene>
<protein>
    <submittedName>
        <fullName evidence="3">SRPBCC family protein</fullName>
    </submittedName>
</protein>
<comment type="similarity">
    <text evidence="1">Belongs to the AHA1 family.</text>
</comment>
<keyword evidence="4" id="KW-1185">Reference proteome</keyword>